<dbReference type="Proteomes" id="UP000663852">
    <property type="component" value="Unassembled WGS sequence"/>
</dbReference>
<dbReference type="AlphaFoldDB" id="A0A814Q5S1"/>
<dbReference type="InterPro" id="IPR036259">
    <property type="entry name" value="MFS_trans_sf"/>
</dbReference>
<keyword evidence="6 8" id="KW-0472">Membrane</keyword>
<dbReference type="PROSITE" id="PS51465">
    <property type="entry name" value="KAZAL_2"/>
    <property type="match status" value="1"/>
</dbReference>
<comment type="similarity">
    <text evidence="2 8">Belongs to the organo anion transporter (TC 2.A.60) family.</text>
</comment>
<feature type="transmembrane region" description="Helical" evidence="8">
    <location>
        <begin position="150"/>
        <end position="174"/>
    </location>
</feature>
<dbReference type="EMBL" id="CAJNOJ010000102">
    <property type="protein sequence ID" value="CAF1114791.1"/>
    <property type="molecule type" value="Genomic_DNA"/>
</dbReference>
<dbReference type="Gene3D" id="1.20.1250.20">
    <property type="entry name" value="MFS general substrate transporter like domains"/>
    <property type="match status" value="1"/>
</dbReference>
<accession>A0A814Q5S1</accession>
<evidence type="ECO:0000256" key="4">
    <source>
        <dbReference type="ARBA" id="ARBA00022692"/>
    </source>
</evidence>
<gene>
    <name evidence="10" type="ORF">EDS130_LOCUS20726</name>
</gene>
<dbReference type="GO" id="GO:0006811">
    <property type="term" value="P:monoatomic ion transport"/>
    <property type="evidence" value="ECO:0007669"/>
    <property type="project" value="UniProtKB-KW"/>
</dbReference>
<dbReference type="GO" id="GO:0043252">
    <property type="term" value="P:sodium-independent organic anion transport"/>
    <property type="evidence" value="ECO:0007669"/>
    <property type="project" value="TreeGrafter"/>
</dbReference>
<dbReference type="InterPro" id="IPR002350">
    <property type="entry name" value="Kazal_dom"/>
</dbReference>
<feature type="transmembrane region" description="Helical" evidence="8">
    <location>
        <begin position="224"/>
        <end position="242"/>
    </location>
</feature>
<proteinExistence type="inferred from homology"/>
<dbReference type="OrthoDB" id="5062115at2759"/>
<evidence type="ECO:0000256" key="8">
    <source>
        <dbReference type="RuleBase" id="RU362056"/>
    </source>
</evidence>
<evidence type="ECO:0000256" key="3">
    <source>
        <dbReference type="ARBA" id="ARBA00022475"/>
    </source>
</evidence>
<evidence type="ECO:0000256" key="6">
    <source>
        <dbReference type="ARBA" id="ARBA00023136"/>
    </source>
</evidence>
<dbReference type="Pfam" id="PF03137">
    <property type="entry name" value="OATP"/>
    <property type="match status" value="1"/>
</dbReference>
<comment type="caution">
    <text evidence="8">Lacks conserved residue(s) required for the propagation of feature annotation.</text>
</comment>
<dbReference type="NCBIfam" id="TIGR00805">
    <property type="entry name" value="oat"/>
    <property type="match status" value="1"/>
</dbReference>
<comment type="subcellular location">
    <subcellularLocation>
        <location evidence="1 8">Cell membrane</location>
        <topology evidence="1 8">Multi-pass membrane protein</topology>
    </subcellularLocation>
</comment>
<keyword evidence="5 8" id="KW-1133">Transmembrane helix</keyword>
<feature type="transmembrane region" description="Helical" evidence="8">
    <location>
        <begin position="60"/>
        <end position="81"/>
    </location>
</feature>
<reference evidence="10" key="1">
    <citation type="submission" date="2021-02" db="EMBL/GenBank/DDBJ databases">
        <authorList>
            <person name="Nowell W R."/>
        </authorList>
    </citation>
    <scope>NUCLEOTIDE SEQUENCE</scope>
</reference>
<evidence type="ECO:0000256" key="5">
    <source>
        <dbReference type="ARBA" id="ARBA00022989"/>
    </source>
</evidence>
<dbReference type="GO" id="GO:0015347">
    <property type="term" value="F:sodium-independent organic anion transmembrane transporter activity"/>
    <property type="evidence" value="ECO:0007669"/>
    <property type="project" value="TreeGrafter"/>
</dbReference>
<comment type="caution">
    <text evidence="10">The sequence shown here is derived from an EMBL/GenBank/DDBJ whole genome shotgun (WGS) entry which is preliminary data.</text>
</comment>
<evidence type="ECO:0000256" key="1">
    <source>
        <dbReference type="ARBA" id="ARBA00004651"/>
    </source>
</evidence>
<protein>
    <recommendedName>
        <fullName evidence="8">Solute carrier organic anion transporter family member</fullName>
    </recommendedName>
</protein>
<dbReference type="SUPFAM" id="SSF103473">
    <property type="entry name" value="MFS general substrate transporter"/>
    <property type="match status" value="1"/>
</dbReference>
<keyword evidence="3" id="KW-1003">Cell membrane</keyword>
<feature type="transmembrane region" description="Helical" evidence="8">
    <location>
        <begin position="366"/>
        <end position="388"/>
    </location>
</feature>
<dbReference type="PANTHER" id="PTHR11388">
    <property type="entry name" value="ORGANIC ANION TRANSPORTER"/>
    <property type="match status" value="1"/>
</dbReference>
<dbReference type="GO" id="GO:0016323">
    <property type="term" value="C:basolateral plasma membrane"/>
    <property type="evidence" value="ECO:0007669"/>
    <property type="project" value="TreeGrafter"/>
</dbReference>
<keyword evidence="8" id="KW-0406">Ion transport</keyword>
<feature type="transmembrane region" description="Helical" evidence="8">
    <location>
        <begin position="194"/>
        <end position="212"/>
    </location>
</feature>
<keyword evidence="7" id="KW-1015">Disulfide bond</keyword>
<sequence length="475" mass="52235">MNRQTVVSAVVLGILYGMVALGPALGFLMGSALLSKWINIGRNEFPNGITTNDPRWIGRWWAGFLVSASSLTILSFLLCTFPAKLPRDISQTTQSLDKSQSTESVCALGQAATRRHTLPKLSHPTQCKGLCQLSKLRDILTSIVDLLMNFTYLLIVLINSVESILVVSFTTFMVKYIESVFNLSSSLSSTLTGSIVVPAAVFGTFTGGYLVRRFHMGILQCIKMILTACTISWLGLIALLFLKCQSTTIYQGDTTCSKLCHCSPHVYEPVCYQEQVTYLSPCHAGCTNINGADYSNCTCLAKNQSVRSGSCQNACFTETFIFLSILFLVTFFQTLMATPQLMIILRSVQHELQSFGLGLENCIMKVLAQIPAPILFGIIIDNQCLFWSQATCDRRGSCFLYNGDRLPFTLFGTAIIIKGISFCLLIVLLIVTIRQHRMPNHGSSSCTTTTALPLSASTQIEQHLEQENPLITTPS</sequence>
<feature type="transmembrane region" description="Helical" evidence="8">
    <location>
        <begin position="408"/>
        <end position="431"/>
    </location>
</feature>
<evidence type="ECO:0000313" key="11">
    <source>
        <dbReference type="Proteomes" id="UP000663852"/>
    </source>
</evidence>
<organism evidence="10 11">
    <name type="scientific">Adineta ricciae</name>
    <name type="common">Rotifer</name>
    <dbReference type="NCBI Taxonomy" id="249248"/>
    <lineage>
        <taxon>Eukaryota</taxon>
        <taxon>Metazoa</taxon>
        <taxon>Spiralia</taxon>
        <taxon>Gnathifera</taxon>
        <taxon>Rotifera</taxon>
        <taxon>Eurotatoria</taxon>
        <taxon>Bdelloidea</taxon>
        <taxon>Adinetida</taxon>
        <taxon>Adinetidae</taxon>
        <taxon>Adineta</taxon>
    </lineage>
</organism>
<name>A0A814Q5S1_ADIRI</name>
<feature type="transmembrane region" description="Helical" evidence="8">
    <location>
        <begin position="320"/>
        <end position="345"/>
    </location>
</feature>
<keyword evidence="4 8" id="KW-0812">Transmembrane</keyword>
<feature type="transmembrane region" description="Helical" evidence="8">
    <location>
        <begin position="7"/>
        <end position="29"/>
    </location>
</feature>
<evidence type="ECO:0000256" key="2">
    <source>
        <dbReference type="ARBA" id="ARBA00009657"/>
    </source>
</evidence>
<dbReference type="InterPro" id="IPR004156">
    <property type="entry name" value="OATP"/>
</dbReference>
<keyword evidence="8" id="KW-0813">Transport</keyword>
<dbReference type="PANTHER" id="PTHR11388:SF100">
    <property type="entry name" value="SOLUTE CARRIER ORGANIC ANION TRANSPORTER FAMILY MEMBER 4A1"/>
    <property type="match status" value="1"/>
</dbReference>
<evidence type="ECO:0000256" key="7">
    <source>
        <dbReference type="ARBA" id="ARBA00023157"/>
    </source>
</evidence>
<evidence type="ECO:0000259" key="9">
    <source>
        <dbReference type="PROSITE" id="PS51465"/>
    </source>
</evidence>
<feature type="domain" description="Kazal-like" evidence="9">
    <location>
        <begin position="250"/>
        <end position="301"/>
    </location>
</feature>
<evidence type="ECO:0000313" key="10">
    <source>
        <dbReference type="EMBL" id="CAF1114791.1"/>
    </source>
</evidence>